<dbReference type="NCBIfam" id="TIGR00706">
    <property type="entry name" value="SppA_dom"/>
    <property type="match status" value="1"/>
</dbReference>
<accession>A0ABT2YSG2</accession>
<evidence type="ECO:0000256" key="2">
    <source>
        <dbReference type="ARBA" id="ARBA00022670"/>
    </source>
</evidence>
<comment type="caution">
    <text evidence="8">The sequence shown here is derived from an EMBL/GenBank/DDBJ whole genome shotgun (WGS) entry which is preliminary data.</text>
</comment>
<dbReference type="CDD" id="cd07023">
    <property type="entry name" value="S49_Sppa_N_C"/>
    <property type="match status" value="1"/>
</dbReference>
<protein>
    <submittedName>
        <fullName evidence="8">Signal peptide peptidase SppA</fullName>
    </submittedName>
</protein>
<keyword evidence="4" id="KW-0720">Serine protease</keyword>
<dbReference type="Pfam" id="PF01343">
    <property type="entry name" value="Peptidase_S49"/>
    <property type="match status" value="1"/>
</dbReference>
<evidence type="ECO:0000256" key="1">
    <source>
        <dbReference type="ARBA" id="ARBA00008683"/>
    </source>
</evidence>
<evidence type="ECO:0000256" key="3">
    <source>
        <dbReference type="ARBA" id="ARBA00022801"/>
    </source>
</evidence>
<comment type="similarity">
    <text evidence="1">Belongs to the peptidase S49 family.</text>
</comment>
<feature type="region of interest" description="Disordered" evidence="5">
    <location>
        <begin position="1"/>
        <end position="26"/>
    </location>
</feature>
<reference evidence="8 9" key="1">
    <citation type="submission" date="2022-10" db="EMBL/GenBank/DDBJ databases">
        <title>Marinomonas transparenta sp. nov. and Marinomonas sargassi sp. nov., isolated from marine alga (Sargassum natans (L.) Gaillon).</title>
        <authorList>
            <person name="Wang Y."/>
        </authorList>
    </citation>
    <scope>NUCLEOTIDE SEQUENCE [LARGE SCALE GENOMIC DNA]</scope>
    <source>
        <strain evidence="8 9">C2222</strain>
    </source>
</reference>
<dbReference type="InterPro" id="IPR047272">
    <property type="entry name" value="S49_SppA_C"/>
</dbReference>
<evidence type="ECO:0000313" key="9">
    <source>
        <dbReference type="Proteomes" id="UP001209713"/>
    </source>
</evidence>
<evidence type="ECO:0000256" key="6">
    <source>
        <dbReference type="SAM" id="Phobius"/>
    </source>
</evidence>
<dbReference type="PANTHER" id="PTHR42987">
    <property type="entry name" value="PEPTIDASE S49"/>
    <property type="match status" value="1"/>
</dbReference>
<keyword evidence="3" id="KW-0378">Hydrolase</keyword>
<dbReference type="Gene3D" id="3.90.226.10">
    <property type="entry name" value="2-enoyl-CoA Hydratase, Chain A, domain 1"/>
    <property type="match status" value="1"/>
</dbReference>
<name>A0ABT2YSG2_9GAMM</name>
<dbReference type="InterPro" id="IPR029045">
    <property type="entry name" value="ClpP/crotonase-like_dom_sf"/>
</dbReference>
<dbReference type="Proteomes" id="UP001209713">
    <property type="component" value="Unassembled WGS sequence"/>
</dbReference>
<dbReference type="Gene3D" id="6.20.330.10">
    <property type="match status" value="1"/>
</dbReference>
<evidence type="ECO:0000256" key="4">
    <source>
        <dbReference type="ARBA" id="ARBA00022825"/>
    </source>
</evidence>
<dbReference type="InterPro" id="IPR004635">
    <property type="entry name" value="Pept_S49_SppA"/>
</dbReference>
<sequence length="337" mass="37605">MSWTEEEEKKQTEVTEGEAQEKEPVKKDLVDPNSAIWGLLEKTLNENLVEKRRARRWKIFFRSISFAIVLSLLGSWLYKSNFDEVALPQDVVAMLPMRGVIGAEADIESYEFVGILNNAYQNSRLQGVVIEMNSPGGSPVHSGIIYDAIMDKRQEYPDIPVIVVVEDMAASGGYYIASAATEIYADKASLVGSIGVISSGFDASNLLEKIGVERRTFTAGRNKAFLDPFSPMTEEAQEKWQSVLDETHKQFISAVKEGRGDRLIINEDVFSGMVFTGTQAIEIGLVDGLSSVSRILEKRFPDAEPVFYKSKKQNLEDFVKELGVEMVHSVFNKISLN</sequence>
<feature type="transmembrane region" description="Helical" evidence="6">
    <location>
        <begin position="59"/>
        <end position="78"/>
    </location>
</feature>
<keyword evidence="6" id="KW-0812">Transmembrane</keyword>
<keyword evidence="6" id="KW-1133">Transmembrane helix</keyword>
<dbReference type="SUPFAM" id="SSF52096">
    <property type="entry name" value="ClpP/crotonase"/>
    <property type="match status" value="1"/>
</dbReference>
<keyword evidence="2" id="KW-0645">Protease</keyword>
<evidence type="ECO:0000313" key="8">
    <source>
        <dbReference type="EMBL" id="MCV2402811.1"/>
    </source>
</evidence>
<dbReference type="RefSeq" id="WP_263530192.1">
    <property type="nucleotide sequence ID" value="NZ_JAOVZB010000003.1"/>
</dbReference>
<proteinExistence type="inferred from homology"/>
<keyword evidence="6" id="KW-0472">Membrane</keyword>
<organism evidence="8 9">
    <name type="scientific">Marinomonas sargassi</name>
    <dbReference type="NCBI Taxonomy" id="2984494"/>
    <lineage>
        <taxon>Bacteria</taxon>
        <taxon>Pseudomonadati</taxon>
        <taxon>Pseudomonadota</taxon>
        <taxon>Gammaproteobacteria</taxon>
        <taxon>Oceanospirillales</taxon>
        <taxon>Oceanospirillaceae</taxon>
        <taxon>Marinomonas</taxon>
    </lineage>
</organism>
<dbReference type="InterPro" id="IPR002142">
    <property type="entry name" value="Peptidase_S49"/>
</dbReference>
<dbReference type="PANTHER" id="PTHR42987:SF8">
    <property type="entry name" value="PROTEINASE"/>
    <property type="match status" value="1"/>
</dbReference>
<dbReference type="EMBL" id="JAOVZB010000003">
    <property type="protein sequence ID" value="MCV2402811.1"/>
    <property type="molecule type" value="Genomic_DNA"/>
</dbReference>
<feature type="compositionally biased region" description="Basic and acidic residues" evidence="5">
    <location>
        <begin position="7"/>
        <end position="26"/>
    </location>
</feature>
<feature type="domain" description="Peptidase S49" evidence="7">
    <location>
        <begin position="158"/>
        <end position="297"/>
    </location>
</feature>
<gene>
    <name evidence="8" type="primary">sppA</name>
    <name evidence="8" type="ORF">OFY17_07925</name>
</gene>
<keyword evidence="9" id="KW-1185">Reference proteome</keyword>
<evidence type="ECO:0000259" key="7">
    <source>
        <dbReference type="Pfam" id="PF01343"/>
    </source>
</evidence>
<evidence type="ECO:0000256" key="5">
    <source>
        <dbReference type="SAM" id="MobiDB-lite"/>
    </source>
</evidence>